<protein>
    <submittedName>
        <fullName evidence="1">Uncharacterized protein</fullName>
    </submittedName>
</protein>
<gene>
    <name evidence="1" type="ORF">F2Q70_00026516</name>
</gene>
<sequence>MHTKAPAKLYESNKMRNSIKIGSEVQQKLIAYDLMCTFVCCLKQDKLEKISFIKINGTYGTRSYRHPNALFEIVRMVKAKEQVVEGTLHYQTLAYQVVDHQGWLEKLDEAEYR</sequence>
<accession>A0A8S9L5Y0</accession>
<reference evidence="1" key="1">
    <citation type="submission" date="2019-12" db="EMBL/GenBank/DDBJ databases">
        <title>Genome sequencing and annotation of Brassica cretica.</title>
        <authorList>
            <person name="Studholme D.J."/>
            <person name="Sarris P.F."/>
        </authorList>
    </citation>
    <scope>NUCLEOTIDE SEQUENCE</scope>
    <source>
        <strain evidence="1">PFS-102/07</strain>
        <tissue evidence="1">Leaf</tissue>
    </source>
</reference>
<comment type="caution">
    <text evidence="1">The sequence shown here is derived from an EMBL/GenBank/DDBJ whole genome shotgun (WGS) entry which is preliminary data.</text>
</comment>
<name>A0A8S9L5Y0_BRACR</name>
<dbReference type="AlphaFoldDB" id="A0A8S9L5Y0"/>
<organism evidence="1">
    <name type="scientific">Brassica cretica</name>
    <name type="common">Mustard</name>
    <dbReference type="NCBI Taxonomy" id="69181"/>
    <lineage>
        <taxon>Eukaryota</taxon>
        <taxon>Viridiplantae</taxon>
        <taxon>Streptophyta</taxon>
        <taxon>Embryophyta</taxon>
        <taxon>Tracheophyta</taxon>
        <taxon>Spermatophyta</taxon>
        <taxon>Magnoliopsida</taxon>
        <taxon>eudicotyledons</taxon>
        <taxon>Gunneridae</taxon>
        <taxon>Pentapetalae</taxon>
        <taxon>rosids</taxon>
        <taxon>malvids</taxon>
        <taxon>Brassicales</taxon>
        <taxon>Brassicaceae</taxon>
        <taxon>Brassiceae</taxon>
        <taxon>Brassica</taxon>
    </lineage>
</organism>
<proteinExistence type="predicted"/>
<dbReference type="EMBL" id="QGKY02000094">
    <property type="protein sequence ID" value="KAF2601083.1"/>
    <property type="molecule type" value="Genomic_DNA"/>
</dbReference>
<evidence type="ECO:0000313" key="1">
    <source>
        <dbReference type="EMBL" id="KAF2601083.1"/>
    </source>
</evidence>